<evidence type="ECO:0000313" key="15">
    <source>
        <dbReference type="Proteomes" id="UP000054359"/>
    </source>
</evidence>
<evidence type="ECO:0000259" key="11">
    <source>
        <dbReference type="Pfam" id="PF04057"/>
    </source>
</evidence>
<dbReference type="PANTHER" id="PTHR47165:SF4">
    <property type="entry name" value="OS03G0429900 PROTEIN"/>
    <property type="match status" value="1"/>
</dbReference>
<dbReference type="InterPro" id="IPR012340">
    <property type="entry name" value="NA-bd_OB-fold"/>
</dbReference>
<dbReference type="InterPro" id="IPR004365">
    <property type="entry name" value="NA-bd_OB_tRNA"/>
</dbReference>
<dbReference type="CDD" id="cd04474">
    <property type="entry name" value="RPA1_DBD_A"/>
    <property type="match status" value="1"/>
</dbReference>
<evidence type="ECO:0000259" key="10">
    <source>
        <dbReference type="Pfam" id="PF01336"/>
    </source>
</evidence>
<proteinExistence type="inferred from homology"/>
<dbReference type="Pfam" id="PF04057">
    <property type="entry name" value="Rep-A_N"/>
    <property type="match status" value="1"/>
</dbReference>
<keyword evidence="7" id="KW-0862">Zinc</keyword>
<dbReference type="Gene3D" id="2.40.50.140">
    <property type="entry name" value="Nucleic acid-binding proteins"/>
    <property type="match status" value="4"/>
</dbReference>
<dbReference type="InterPro" id="IPR013955">
    <property type="entry name" value="Rep_factor-A_C"/>
</dbReference>
<feature type="non-terminal residue" evidence="14">
    <location>
        <position position="608"/>
    </location>
</feature>
<evidence type="ECO:0000313" key="14">
    <source>
        <dbReference type="EMBL" id="KFM57844.1"/>
    </source>
</evidence>
<comment type="subcellular location">
    <subcellularLocation>
        <location evidence="1">Nucleus</location>
    </subcellularLocation>
</comment>
<dbReference type="FunFam" id="2.40.50.140:FF:000041">
    <property type="entry name" value="Replication protein A subunit"/>
    <property type="match status" value="1"/>
</dbReference>
<dbReference type="Pfam" id="PF08646">
    <property type="entry name" value="Rep_fac-A_C"/>
    <property type="match status" value="1"/>
</dbReference>
<dbReference type="SUPFAM" id="SSF50249">
    <property type="entry name" value="Nucleic acid-binding proteins"/>
    <property type="match status" value="4"/>
</dbReference>
<evidence type="ECO:0000256" key="4">
    <source>
        <dbReference type="ARBA" id="ARBA00022705"/>
    </source>
</evidence>
<dbReference type="InterPro" id="IPR031657">
    <property type="entry name" value="REPA_OB_2"/>
</dbReference>
<feature type="domain" description="Replication protein A OB" evidence="13">
    <location>
        <begin position="397"/>
        <end position="492"/>
    </location>
</feature>
<dbReference type="CDD" id="cd04475">
    <property type="entry name" value="RPA1_DBD_B"/>
    <property type="match status" value="1"/>
</dbReference>
<dbReference type="GO" id="GO:0008270">
    <property type="term" value="F:zinc ion binding"/>
    <property type="evidence" value="ECO:0007669"/>
    <property type="project" value="UniProtKB-KW"/>
</dbReference>
<keyword evidence="9" id="KW-0539">Nucleus</keyword>
<dbReference type="InterPro" id="IPR007199">
    <property type="entry name" value="Rep_factor-A_N"/>
</dbReference>
<evidence type="ECO:0000256" key="9">
    <source>
        <dbReference type="ARBA" id="ARBA00023242"/>
    </source>
</evidence>
<dbReference type="STRING" id="407821.A0A087SYA5"/>
<comment type="similarity">
    <text evidence="2">Belongs to the replication factor A protein 1 family.</text>
</comment>
<gene>
    <name evidence="14" type="ORF">X975_15981</name>
</gene>
<keyword evidence="4" id="KW-0235">DNA replication</keyword>
<evidence type="ECO:0000256" key="8">
    <source>
        <dbReference type="ARBA" id="ARBA00023125"/>
    </source>
</evidence>
<dbReference type="GO" id="GO:0006260">
    <property type="term" value="P:DNA replication"/>
    <property type="evidence" value="ECO:0007669"/>
    <property type="project" value="UniProtKB-KW"/>
</dbReference>
<dbReference type="PANTHER" id="PTHR47165">
    <property type="entry name" value="OS03G0429900 PROTEIN"/>
    <property type="match status" value="1"/>
</dbReference>
<accession>A0A087SYA5</accession>
<dbReference type="Pfam" id="PF16900">
    <property type="entry name" value="REPA_OB_2"/>
    <property type="match status" value="1"/>
</dbReference>
<evidence type="ECO:0000256" key="3">
    <source>
        <dbReference type="ARBA" id="ARBA00019850"/>
    </source>
</evidence>
<feature type="domain" description="Replication factor A C-terminal" evidence="12">
    <location>
        <begin position="540"/>
        <end position="606"/>
    </location>
</feature>
<dbReference type="Pfam" id="PF01336">
    <property type="entry name" value="tRNA_anti-codon"/>
    <property type="match status" value="1"/>
</dbReference>
<protein>
    <recommendedName>
        <fullName evidence="3">Replication protein A 70 kDa DNA-binding subunit</fullName>
    </recommendedName>
</protein>
<organism evidence="14 15">
    <name type="scientific">Stegodyphus mimosarum</name>
    <name type="common">African social velvet spider</name>
    <dbReference type="NCBI Taxonomy" id="407821"/>
    <lineage>
        <taxon>Eukaryota</taxon>
        <taxon>Metazoa</taxon>
        <taxon>Ecdysozoa</taxon>
        <taxon>Arthropoda</taxon>
        <taxon>Chelicerata</taxon>
        <taxon>Arachnida</taxon>
        <taxon>Araneae</taxon>
        <taxon>Araneomorphae</taxon>
        <taxon>Entelegynae</taxon>
        <taxon>Eresoidea</taxon>
        <taxon>Eresidae</taxon>
        <taxon>Stegodyphus</taxon>
    </lineage>
</organism>
<name>A0A087SYA5_STEMI</name>
<evidence type="ECO:0000259" key="12">
    <source>
        <dbReference type="Pfam" id="PF08646"/>
    </source>
</evidence>
<dbReference type="GO" id="GO:0003677">
    <property type="term" value="F:DNA binding"/>
    <property type="evidence" value="ECO:0007669"/>
    <property type="project" value="UniProtKB-KW"/>
</dbReference>
<evidence type="ECO:0000256" key="7">
    <source>
        <dbReference type="ARBA" id="ARBA00022833"/>
    </source>
</evidence>
<evidence type="ECO:0000259" key="13">
    <source>
        <dbReference type="Pfam" id="PF16900"/>
    </source>
</evidence>
<dbReference type="AlphaFoldDB" id="A0A087SYA5"/>
<keyword evidence="8 14" id="KW-0238">DNA-binding</keyword>
<evidence type="ECO:0000256" key="6">
    <source>
        <dbReference type="ARBA" id="ARBA00022771"/>
    </source>
</evidence>
<feature type="domain" description="Replication factor-A protein 1 N-terminal" evidence="11">
    <location>
        <begin position="4"/>
        <end position="102"/>
    </location>
</feature>
<dbReference type="OrthoDB" id="6503333at2759"/>
<keyword evidence="5" id="KW-0479">Metal-binding</keyword>
<dbReference type="FunFam" id="2.40.50.140:FF:000064">
    <property type="entry name" value="Replication protein A subunit"/>
    <property type="match status" value="1"/>
</dbReference>
<evidence type="ECO:0000256" key="1">
    <source>
        <dbReference type="ARBA" id="ARBA00004123"/>
    </source>
</evidence>
<evidence type="ECO:0000256" key="2">
    <source>
        <dbReference type="ARBA" id="ARBA00005690"/>
    </source>
</evidence>
<evidence type="ECO:0000256" key="5">
    <source>
        <dbReference type="ARBA" id="ARBA00022723"/>
    </source>
</evidence>
<dbReference type="Proteomes" id="UP000054359">
    <property type="component" value="Unassembled WGS sequence"/>
</dbReference>
<reference evidence="14 15" key="1">
    <citation type="submission" date="2013-11" db="EMBL/GenBank/DDBJ databases">
        <title>Genome sequencing of Stegodyphus mimosarum.</title>
        <authorList>
            <person name="Bechsgaard J."/>
        </authorList>
    </citation>
    <scope>NUCLEOTIDE SEQUENCE [LARGE SCALE GENOMIC DNA]</scope>
</reference>
<keyword evidence="6" id="KW-0863">Zinc-finger</keyword>
<dbReference type="EMBL" id="KK112514">
    <property type="protein sequence ID" value="KFM57844.1"/>
    <property type="molecule type" value="Genomic_DNA"/>
</dbReference>
<dbReference type="GO" id="GO:0005634">
    <property type="term" value="C:nucleus"/>
    <property type="evidence" value="ECO:0007669"/>
    <property type="project" value="UniProtKB-SubCell"/>
</dbReference>
<keyword evidence="15" id="KW-1185">Reference proteome</keyword>
<feature type="domain" description="OB" evidence="10">
    <location>
        <begin position="289"/>
        <end position="370"/>
    </location>
</feature>
<sequence>MHNLTCGALTKILNGTKIKSAVLQILDYKKVCNEGKDRFLLLLYDGVIRFSSAVLSFNLNYLIETNALKKHSTIKLNNYAFKQLWDANSCLKIIICLDIEILMPNTEVKQEASFLNTDKNFPQPSTSSSSESFVNSSNNSEINIFLCQSSSRNLSFTKTASLLTKLDKNNSDNSKRGKLPTKSALENLAYKQNFSSHSVVSGHKSEETIKLDDKLLVHCSSFASCEILNKSASSASNFFKNSLSSEGGILGNKSTLQNLSYKKDSSSNKVQDDKLIIPILSLTPYHSKWTIKARVVYKRTLINFDNQQGNGKFISFVLLDETGDIRAVGFDDYAEELQSLLEINNIYYISSGSIKIASKISCVNHEYEIVLSKNSRIEQVMTEDLTIPMLSFNFTHIKQIASCPKDSFVDVIGICVKESDVEIISMRNGKEISKRCIQLVDMSGSVITVTLWGAEAENFKRIVNFVIAIKNAKVKDYGGLSLNVSPCSMFFIDPAIKEAQNFKLWIKNLNDSIKFQQISFFEFVPWKTFADIIKIDKPIYYTTKATVIQVRKEKCLYPACPLADCNKKVTILNNGFYKCDKCNKIYSAFSWQLFLPLMLADFSRSLRV</sequence>